<organism evidence="2 3">
    <name type="scientific">Chaetomium fimeti</name>
    <dbReference type="NCBI Taxonomy" id="1854472"/>
    <lineage>
        <taxon>Eukaryota</taxon>
        <taxon>Fungi</taxon>
        <taxon>Dikarya</taxon>
        <taxon>Ascomycota</taxon>
        <taxon>Pezizomycotina</taxon>
        <taxon>Sordariomycetes</taxon>
        <taxon>Sordariomycetidae</taxon>
        <taxon>Sordariales</taxon>
        <taxon>Chaetomiaceae</taxon>
        <taxon>Chaetomium</taxon>
    </lineage>
</organism>
<dbReference type="AlphaFoldDB" id="A0AAE0LQ60"/>
<protein>
    <recommendedName>
        <fullName evidence="4">Cyanovirin-N domain-containing protein</fullName>
    </recommendedName>
</protein>
<dbReference type="GeneID" id="87837713"/>
<keyword evidence="1" id="KW-0732">Signal</keyword>
<evidence type="ECO:0000313" key="2">
    <source>
        <dbReference type="EMBL" id="KAK3293746.1"/>
    </source>
</evidence>
<reference evidence="2" key="2">
    <citation type="submission" date="2023-06" db="EMBL/GenBank/DDBJ databases">
        <authorList>
            <consortium name="Lawrence Berkeley National Laboratory"/>
            <person name="Haridas S."/>
            <person name="Hensen N."/>
            <person name="Bonometti L."/>
            <person name="Westerberg I."/>
            <person name="Brannstrom I.O."/>
            <person name="Guillou S."/>
            <person name="Cros-Aarteil S."/>
            <person name="Calhoun S."/>
            <person name="Kuo A."/>
            <person name="Mondo S."/>
            <person name="Pangilinan J."/>
            <person name="Riley R."/>
            <person name="Labutti K."/>
            <person name="Andreopoulos B."/>
            <person name="Lipzen A."/>
            <person name="Chen C."/>
            <person name="Yanf M."/>
            <person name="Daum C."/>
            <person name="Ng V."/>
            <person name="Clum A."/>
            <person name="Steindorff A."/>
            <person name="Ohm R."/>
            <person name="Martin F."/>
            <person name="Silar P."/>
            <person name="Natvig D."/>
            <person name="Lalanne C."/>
            <person name="Gautier V."/>
            <person name="Ament-Velasquez S.L."/>
            <person name="Kruys A."/>
            <person name="Hutchinson M.I."/>
            <person name="Powell A.J."/>
            <person name="Barry K."/>
            <person name="Miller A.N."/>
            <person name="Grigoriev I.V."/>
            <person name="Debuchy R."/>
            <person name="Gladieux P."/>
            <person name="Thoren M.H."/>
            <person name="Johannesson H."/>
        </authorList>
    </citation>
    <scope>NUCLEOTIDE SEQUENCE</scope>
    <source>
        <strain evidence="2">CBS 168.71</strain>
    </source>
</reference>
<evidence type="ECO:0000313" key="3">
    <source>
        <dbReference type="Proteomes" id="UP001278766"/>
    </source>
</evidence>
<comment type="caution">
    <text evidence="2">The sequence shown here is derived from an EMBL/GenBank/DDBJ whole genome shotgun (WGS) entry which is preliminary data.</text>
</comment>
<sequence>MKFIIALTSLLGAAMAFKSSVSEERTARLRNRAPRPEKLAAVEVRTLEYRTSIGAPTEQRSKALLTRVPGLQRRGVPQASDFFECTNPNPSPATADCKVIVDQVLSTDDEFIIAANSCLVYSFGTCQAFFCSLCETLSTTTIFIGGQLDTVDALCVENGQAGTIVGEDAPQWNAGFTYAGEGLPTFDVC</sequence>
<name>A0AAE0LQ60_9PEZI</name>
<accession>A0AAE0LQ60</accession>
<evidence type="ECO:0000256" key="1">
    <source>
        <dbReference type="SAM" id="SignalP"/>
    </source>
</evidence>
<feature type="chain" id="PRO_5042264564" description="Cyanovirin-N domain-containing protein" evidence="1">
    <location>
        <begin position="17"/>
        <end position="189"/>
    </location>
</feature>
<keyword evidence="3" id="KW-1185">Reference proteome</keyword>
<evidence type="ECO:0008006" key="4">
    <source>
        <dbReference type="Google" id="ProtNLM"/>
    </source>
</evidence>
<dbReference type="EMBL" id="JAUEPN010000006">
    <property type="protein sequence ID" value="KAK3293746.1"/>
    <property type="molecule type" value="Genomic_DNA"/>
</dbReference>
<dbReference type="RefSeq" id="XP_062657260.1">
    <property type="nucleotide sequence ID" value="XM_062800765.1"/>
</dbReference>
<feature type="signal peptide" evidence="1">
    <location>
        <begin position="1"/>
        <end position="16"/>
    </location>
</feature>
<reference evidence="2" key="1">
    <citation type="journal article" date="2023" name="Mol. Phylogenet. Evol.">
        <title>Genome-scale phylogeny and comparative genomics of the fungal order Sordariales.</title>
        <authorList>
            <person name="Hensen N."/>
            <person name="Bonometti L."/>
            <person name="Westerberg I."/>
            <person name="Brannstrom I.O."/>
            <person name="Guillou S."/>
            <person name="Cros-Aarteil S."/>
            <person name="Calhoun S."/>
            <person name="Haridas S."/>
            <person name="Kuo A."/>
            <person name="Mondo S."/>
            <person name="Pangilinan J."/>
            <person name="Riley R."/>
            <person name="LaButti K."/>
            <person name="Andreopoulos B."/>
            <person name="Lipzen A."/>
            <person name="Chen C."/>
            <person name="Yan M."/>
            <person name="Daum C."/>
            <person name="Ng V."/>
            <person name="Clum A."/>
            <person name="Steindorff A."/>
            <person name="Ohm R.A."/>
            <person name="Martin F."/>
            <person name="Silar P."/>
            <person name="Natvig D.O."/>
            <person name="Lalanne C."/>
            <person name="Gautier V."/>
            <person name="Ament-Velasquez S.L."/>
            <person name="Kruys A."/>
            <person name="Hutchinson M.I."/>
            <person name="Powell A.J."/>
            <person name="Barry K."/>
            <person name="Miller A.N."/>
            <person name="Grigoriev I.V."/>
            <person name="Debuchy R."/>
            <person name="Gladieux P."/>
            <person name="Hiltunen Thoren M."/>
            <person name="Johannesson H."/>
        </authorList>
    </citation>
    <scope>NUCLEOTIDE SEQUENCE</scope>
    <source>
        <strain evidence="2">CBS 168.71</strain>
    </source>
</reference>
<gene>
    <name evidence="2" type="ORF">B0H64DRAFT_327065</name>
</gene>
<dbReference type="Proteomes" id="UP001278766">
    <property type="component" value="Unassembled WGS sequence"/>
</dbReference>
<proteinExistence type="predicted"/>